<proteinExistence type="predicted"/>
<dbReference type="AlphaFoldDB" id="A0A922AJP5"/>
<comment type="caution">
    <text evidence="2">The sequence shown here is derived from an EMBL/GenBank/DDBJ whole genome shotgun (WGS) entry which is preliminary data.</text>
</comment>
<keyword evidence="1" id="KW-1133">Transmembrane helix</keyword>
<evidence type="ECO:0008006" key="4">
    <source>
        <dbReference type="Google" id="ProtNLM"/>
    </source>
</evidence>
<dbReference type="EMBL" id="CM031837">
    <property type="protein sequence ID" value="KAG6680256.1"/>
    <property type="molecule type" value="Genomic_DNA"/>
</dbReference>
<protein>
    <recommendedName>
        <fullName evidence="4">Cytochrome P450 family protein</fullName>
    </recommendedName>
</protein>
<name>A0A922AJP5_CARIL</name>
<organism evidence="2 3">
    <name type="scientific">Carya illinoinensis</name>
    <name type="common">Pecan</name>
    <dbReference type="NCBI Taxonomy" id="32201"/>
    <lineage>
        <taxon>Eukaryota</taxon>
        <taxon>Viridiplantae</taxon>
        <taxon>Streptophyta</taxon>
        <taxon>Embryophyta</taxon>
        <taxon>Tracheophyta</taxon>
        <taxon>Spermatophyta</taxon>
        <taxon>Magnoliopsida</taxon>
        <taxon>eudicotyledons</taxon>
        <taxon>Gunneridae</taxon>
        <taxon>Pentapetalae</taxon>
        <taxon>rosids</taxon>
        <taxon>fabids</taxon>
        <taxon>Fagales</taxon>
        <taxon>Juglandaceae</taxon>
        <taxon>Carya</taxon>
    </lineage>
</organism>
<dbReference type="PANTHER" id="PTHR33918:SF3">
    <property type="entry name" value="CYTOCHROME P450 FAMILY PROTEIN"/>
    <property type="match status" value="1"/>
</dbReference>
<feature type="transmembrane region" description="Helical" evidence="1">
    <location>
        <begin position="282"/>
        <end position="305"/>
    </location>
</feature>
<dbReference type="PANTHER" id="PTHR33918">
    <property type="entry name" value="OS01G0704200 PROTEIN"/>
    <property type="match status" value="1"/>
</dbReference>
<feature type="transmembrane region" description="Helical" evidence="1">
    <location>
        <begin position="106"/>
        <end position="129"/>
    </location>
</feature>
<keyword evidence="1" id="KW-0812">Transmembrane</keyword>
<reference evidence="2" key="1">
    <citation type="submission" date="2021-01" db="EMBL/GenBank/DDBJ databases">
        <authorList>
            <person name="Lovell J.T."/>
            <person name="Bentley N."/>
            <person name="Bhattarai G."/>
            <person name="Jenkins J.W."/>
            <person name="Sreedasyam A."/>
            <person name="Alarcon Y."/>
            <person name="Bock C."/>
            <person name="Boston L."/>
            <person name="Carlson J."/>
            <person name="Cervantes K."/>
            <person name="Clermont K."/>
            <person name="Krom N."/>
            <person name="Kubenka K."/>
            <person name="Mamidi S."/>
            <person name="Mattison C."/>
            <person name="Monteros M."/>
            <person name="Pisani C."/>
            <person name="Plott C."/>
            <person name="Rajasekar S."/>
            <person name="Rhein H.S."/>
            <person name="Rohla C."/>
            <person name="Song M."/>
            <person name="Hilaire R.S."/>
            <person name="Shu S."/>
            <person name="Wells L."/>
            <person name="Wang X."/>
            <person name="Webber J."/>
            <person name="Heerema R.J."/>
            <person name="Klein P."/>
            <person name="Conner P."/>
            <person name="Grauke L."/>
            <person name="Grimwood J."/>
            <person name="Schmutz J."/>
            <person name="Randall J.J."/>
        </authorList>
    </citation>
    <scope>NUCLEOTIDE SEQUENCE</scope>
    <source>
        <tissue evidence="2">Leaf</tissue>
    </source>
</reference>
<accession>A0A922AJP5</accession>
<evidence type="ECO:0000313" key="3">
    <source>
        <dbReference type="Proteomes" id="UP000811246"/>
    </source>
</evidence>
<feature type="transmembrane region" description="Helical" evidence="1">
    <location>
        <begin position="141"/>
        <end position="161"/>
    </location>
</feature>
<gene>
    <name evidence="2" type="ORF">I3842_13G032400</name>
</gene>
<keyword evidence="1" id="KW-0472">Membrane</keyword>
<evidence type="ECO:0000256" key="1">
    <source>
        <dbReference type="SAM" id="Phobius"/>
    </source>
</evidence>
<feature type="transmembrane region" description="Helical" evidence="1">
    <location>
        <begin position="214"/>
        <end position="235"/>
    </location>
</feature>
<sequence length="322" mass="35848">MSTLTFPHILPGSFKFFKSSNVLHLNFPQIQIRHPSVCCTKSTPWEPSLPVTYAPTETAADNLLTKTTNIFDTLSSENTGEVAVTSAKELTNTSNQPSVQLQFLKWPMWLLGPSLLLATGMIPTLWLPISSIFLGPNIASLLSLIGLDCIFNLGATLFLLMADSCARPKQPTQASKSKAPFTYQFWNMVATVTGFIIPLMMLYGSQKGFIQPQLSFITSAVLLGPYFLLLFVQILTEMLTWHWQSPVWLVTPVVYEAYRVLQLMRGLKLGAELSAPAWIMHVIRGLVCWWVLILGVQLMRVAWFAGFTSRARQQLTSSAADS</sequence>
<dbReference type="Proteomes" id="UP000811246">
    <property type="component" value="Chromosome 13"/>
</dbReference>
<feature type="transmembrane region" description="Helical" evidence="1">
    <location>
        <begin position="181"/>
        <end position="202"/>
    </location>
</feature>
<evidence type="ECO:0000313" key="2">
    <source>
        <dbReference type="EMBL" id="KAG6680256.1"/>
    </source>
</evidence>